<gene>
    <name evidence="2" type="ORF">RFI_31299</name>
</gene>
<dbReference type="OrthoDB" id="1421278at2759"/>
<dbReference type="InterPro" id="IPR000477">
    <property type="entry name" value="RT_dom"/>
</dbReference>
<evidence type="ECO:0000313" key="2">
    <source>
        <dbReference type="EMBL" id="ETO06099.1"/>
    </source>
</evidence>
<accession>X6LWU8</accession>
<dbReference type="InterPro" id="IPR043502">
    <property type="entry name" value="DNA/RNA_pol_sf"/>
</dbReference>
<protein>
    <recommendedName>
        <fullName evidence="1">Reverse transcriptase domain-containing protein</fullName>
    </recommendedName>
</protein>
<name>X6LWU8_RETFI</name>
<feature type="domain" description="Reverse transcriptase" evidence="1">
    <location>
        <begin position="66"/>
        <end position="309"/>
    </location>
</feature>
<dbReference type="InterPro" id="IPR043128">
    <property type="entry name" value="Rev_trsase/Diguanyl_cyclase"/>
</dbReference>
<dbReference type="PANTHER" id="PTHR47027:SF20">
    <property type="entry name" value="REVERSE TRANSCRIPTASE-LIKE PROTEIN WITH RNA-DIRECTED DNA POLYMERASE DOMAIN"/>
    <property type="match status" value="1"/>
</dbReference>
<sequence length="460" mass="53306">MYPLHNELGELIHSDEGKCKLITSYYKKLFAHHTKTPILHKQNIMSSIKQFTKTHLQVLINEVDIAIKQLQNNKAAFLDCVNNELIKALSRRNNETITEFINCVSMKTQSMPAKLLITKMKSIDDHLTTLRIILYNYKYIKKQQLFISSIDLRKAFDKVWIPGLLYKLYECGIKGALFRLIKYIYEHGTLIVENNGIGNGQGFATSAPFFNLYINQLIASLKNCGNAIPIYNRKISCLLCADDIIIFGREKATINKAITKVKQYCKMWGLELNIKKYTVASINKNRKTIMDNIGIPNVVNEFKYLGIVFNTDNICWTTQINNLKLKLEKIKTKSIMHRFIGGHISIQLQRKFYLQMIRPTIESQAKTISINKHQMKKLEKIQHQILAKILLTYKTTNRCAIRLILGIPPTSARFDLLRLICYYRMIKKETGYICEDLIKSEHSYLTKTISEGIYHPNMYC</sequence>
<dbReference type="Gene3D" id="3.30.70.270">
    <property type="match status" value="1"/>
</dbReference>
<dbReference type="PROSITE" id="PS50878">
    <property type="entry name" value="RT_POL"/>
    <property type="match status" value="1"/>
</dbReference>
<dbReference type="SUPFAM" id="SSF56672">
    <property type="entry name" value="DNA/RNA polymerases"/>
    <property type="match status" value="1"/>
</dbReference>
<dbReference type="PANTHER" id="PTHR47027">
    <property type="entry name" value="REVERSE TRANSCRIPTASE DOMAIN-CONTAINING PROTEIN"/>
    <property type="match status" value="1"/>
</dbReference>
<dbReference type="EMBL" id="ASPP01027494">
    <property type="protein sequence ID" value="ETO06099.1"/>
    <property type="molecule type" value="Genomic_DNA"/>
</dbReference>
<keyword evidence="3" id="KW-1185">Reference proteome</keyword>
<comment type="caution">
    <text evidence="2">The sequence shown here is derived from an EMBL/GenBank/DDBJ whole genome shotgun (WGS) entry which is preliminary data.</text>
</comment>
<evidence type="ECO:0000313" key="3">
    <source>
        <dbReference type="Proteomes" id="UP000023152"/>
    </source>
</evidence>
<organism evidence="2 3">
    <name type="scientific">Reticulomyxa filosa</name>
    <dbReference type="NCBI Taxonomy" id="46433"/>
    <lineage>
        <taxon>Eukaryota</taxon>
        <taxon>Sar</taxon>
        <taxon>Rhizaria</taxon>
        <taxon>Retaria</taxon>
        <taxon>Foraminifera</taxon>
        <taxon>Monothalamids</taxon>
        <taxon>Reticulomyxidae</taxon>
        <taxon>Reticulomyxa</taxon>
    </lineage>
</organism>
<reference evidence="2 3" key="1">
    <citation type="journal article" date="2013" name="Curr. Biol.">
        <title>The Genome of the Foraminiferan Reticulomyxa filosa.</title>
        <authorList>
            <person name="Glockner G."/>
            <person name="Hulsmann N."/>
            <person name="Schleicher M."/>
            <person name="Noegel A.A."/>
            <person name="Eichinger L."/>
            <person name="Gallinger C."/>
            <person name="Pawlowski J."/>
            <person name="Sierra R."/>
            <person name="Euteneuer U."/>
            <person name="Pillet L."/>
            <person name="Moustafa A."/>
            <person name="Platzer M."/>
            <person name="Groth M."/>
            <person name="Szafranski K."/>
            <person name="Schliwa M."/>
        </authorList>
    </citation>
    <scope>NUCLEOTIDE SEQUENCE [LARGE SCALE GENOMIC DNA]</scope>
</reference>
<evidence type="ECO:0000259" key="1">
    <source>
        <dbReference type="PROSITE" id="PS50878"/>
    </source>
</evidence>
<dbReference type="Proteomes" id="UP000023152">
    <property type="component" value="Unassembled WGS sequence"/>
</dbReference>
<dbReference type="Pfam" id="PF00078">
    <property type="entry name" value="RVT_1"/>
    <property type="match status" value="1"/>
</dbReference>
<proteinExistence type="predicted"/>
<dbReference type="AlphaFoldDB" id="X6LWU8"/>